<keyword evidence="3" id="KW-1185">Reference proteome</keyword>
<evidence type="ECO:0000259" key="1">
    <source>
        <dbReference type="Pfam" id="PF08818"/>
    </source>
</evidence>
<sequence length="128" mass="14372">MPHSKPESIDSYIAGFPADIQQILEVVRTTVRSAAPDSVEVISYDMPGFKLHGGYIAHFAAFKKHIGFYPAPTGVPEFEKDLAFYKIGKGSVQFPFDKPMPLELITKITKFNVQRNLKKAEQKRMVKG</sequence>
<protein>
    <recommendedName>
        <fullName evidence="1">YdhG-like domain-containing protein</fullName>
    </recommendedName>
</protein>
<name>A0A916JI03_9BACT</name>
<comment type="caution">
    <text evidence="2">The sequence shown here is derived from an EMBL/GenBank/DDBJ whole genome shotgun (WGS) entry which is preliminary data.</text>
</comment>
<dbReference type="RefSeq" id="WP_215242388.1">
    <property type="nucleotide sequence ID" value="NZ_CAJRAF010000004.1"/>
</dbReference>
<evidence type="ECO:0000313" key="3">
    <source>
        <dbReference type="Proteomes" id="UP000680038"/>
    </source>
</evidence>
<proteinExistence type="predicted"/>
<gene>
    <name evidence="2" type="ORF">DYBT9275_06103</name>
</gene>
<dbReference type="InterPro" id="IPR014922">
    <property type="entry name" value="YdhG-like"/>
</dbReference>
<dbReference type="SUPFAM" id="SSF159888">
    <property type="entry name" value="YdhG-like"/>
    <property type="match status" value="1"/>
</dbReference>
<evidence type="ECO:0000313" key="2">
    <source>
        <dbReference type="EMBL" id="CAG5018932.1"/>
    </source>
</evidence>
<organism evidence="2 3">
    <name type="scientific">Dyadobacter helix</name>
    <dbReference type="NCBI Taxonomy" id="2822344"/>
    <lineage>
        <taxon>Bacteria</taxon>
        <taxon>Pseudomonadati</taxon>
        <taxon>Bacteroidota</taxon>
        <taxon>Cytophagia</taxon>
        <taxon>Cytophagales</taxon>
        <taxon>Spirosomataceae</taxon>
        <taxon>Dyadobacter</taxon>
    </lineage>
</organism>
<dbReference type="Pfam" id="PF08818">
    <property type="entry name" value="DUF1801"/>
    <property type="match status" value="1"/>
</dbReference>
<reference evidence="2" key="1">
    <citation type="submission" date="2021-04" db="EMBL/GenBank/DDBJ databases">
        <authorList>
            <person name="Rodrigo-Torres L."/>
            <person name="Arahal R. D."/>
            <person name="Lucena T."/>
        </authorList>
    </citation>
    <scope>NUCLEOTIDE SEQUENCE</scope>
    <source>
        <strain evidence="2">CECT 9275</strain>
    </source>
</reference>
<feature type="domain" description="YdhG-like" evidence="1">
    <location>
        <begin position="21"/>
        <end position="113"/>
    </location>
</feature>
<dbReference type="AlphaFoldDB" id="A0A916JI03"/>
<dbReference type="Proteomes" id="UP000680038">
    <property type="component" value="Unassembled WGS sequence"/>
</dbReference>
<dbReference type="EMBL" id="CAJRAF010000004">
    <property type="protein sequence ID" value="CAG5018932.1"/>
    <property type="molecule type" value="Genomic_DNA"/>
</dbReference>
<dbReference type="Gene3D" id="3.90.1150.200">
    <property type="match status" value="1"/>
</dbReference>
<accession>A0A916JI03</accession>